<keyword evidence="1 4" id="KW-0732">Signal</keyword>
<feature type="domain" description="ZP" evidence="6">
    <location>
        <begin position="85"/>
        <end position="383"/>
    </location>
</feature>
<evidence type="ECO:0000256" key="3">
    <source>
        <dbReference type="PROSITE-ProRule" id="PRU00076"/>
    </source>
</evidence>
<dbReference type="RefSeq" id="XP_072836912.1">
    <property type="nucleotide sequence ID" value="XM_072980811.1"/>
</dbReference>
<dbReference type="PROSITE" id="PS51034">
    <property type="entry name" value="ZP_2"/>
    <property type="match status" value="1"/>
</dbReference>
<dbReference type="Proteomes" id="UP001652642">
    <property type="component" value="Chromosome 10"/>
</dbReference>
<reference evidence="8" key="1">
    <citation type="submission" date="2025-08" db="UniProtKB">
        <authorList>
            <consortium name="RefSeq"/>
        </authorList>
    </citation>
    <scope>IDENTIFICATION</scope>
</reference>
<name>A0ABM5EUT4_9SAUR</name>
<dbReference type="Pfam" id="PF00008">
    <property type="entry name" value="EGF"/>
    <property type="match status" value="1"/>
</dbReference>
<dbReference type="PROSITE" id="PS50026">
    <property type="entry name" value="EGF_3"/>
    <property type="match status" value="1"/>
</dbReference>
<dbReference type="PROSITE" id="PS00022">
    <property type="entry name" value="EGF_1"/>
    <property type="match status" value="1"/>
</dbReference>
<keyword evidence="7" id="KW-1185">Reference proteome</keyword>
<dbReference type="Gene3D" id="2.10.25.10">
    <property type="entry name" value="Laminin"/>
    <property type="match status" value="1"/>
</dbReference>
<dbReference type="PANTHER" id="PTHR14002">
    <property type="entry name" value="ENDOGLIN/TGF-BETA RECEPTOR TYPE III"/>
    <property type="match status" value="1"/>
</dbReference>
<gene>
    <name evidence="8" type="primary">LOC110070982</name>
</gene>
<feature type="signal peptide" evidence="4">
    <location>
        <begin position="1"/>
        <end position="22"/>
    </location>
</feature>
<dbReference type="InterPro" id="IPR055356">
    <property type="entry name" value="ZP-N"/>
</dbReference>
<dbReference type="Pfam" id="PF23344">
    <property type="entry name" value="ZP-N"/>
    <property type="match status" value="1"/>
</dbReference>
<dbReference type="SUPFAM" id="SSF57196">
    <property type="entry name" value="EGF/Laminin"/>
    <property type="match status" value="1"/>
</dbReference>
<organism evidence="7 8">
    <name type="scientific">Pogona vitticeps</name>
    <name type="common">central bearded dragon</name>
    <dbReference type="NCBI Taxonomy" id="103695"/>
    <lineage>
        <taxon>Eukaryota</taxon>
        <taxon>Metazoa</taxon>
        <taxon>Chordata</taxon>
        <taxon>Craniata</taxon>
        <taxon>Vertebrata</taxon>
        <taxon>Euteleostomi</taxon>
        <taxon>Lepidosauria</taxon>
        <taxon>Squamata</taxon>
        <taxon>Bifurcata</taxon>
        <taxon>Unidentata</taxon>
        <taxon>Episquamata</taxon>
        <taxon>Toxicofera</taxon>
        <taxon>Iguania</taxon>
        <taxon>Acrodonta</taxon>
        <taxon>Agamidae</taxon>
        <taxon>Amphibolurinae</taxon>
        <taxon>Pogona</taxon>
    </lineage>
</organism>
<dbReference type="Gene3D" id="2.60.40.3210">
    <property type="entry name" value="Zona pellucida, ZP-N domain"/>
    <property type="match status" value="1"/>
</dbReference>
<evidence type="ECO:0000259" key="6">
    <source>
        <dbReference type="PROSITE" id="PS51034"/>
    </source>
</evidence>
<evidence type="ECO:0000313" key="8">
    <source>
        <dbReference type="RefSeq" id="XP_072836912.1"/>
    </source>
</evidence>
<evidence type="ECO:0000313" key="7">
    <source>
        <dbReference type="Proteomes" id="UP001652642"/>
    </source>
</evidence>
<dbReference type="InterPro" id="IPR000742">
    <property type="entry name" value="EGF"/>
</dbReference>
<proteinExistence type="predicted"/>
<evidence type="ECO:0000256" key="1">
    <source>
        <dbReference type="ARBA" id="ARBA00022729"/>
    </source>
</evidence>
<dbReference type="PROSITE" id="PS01186">
    <property type="entry name" value="EGF_2"/>
    <property type="match status" value="1"/>
</dbReference>
<evidence type="ECO:0000256" key="4">
    <source>
        <dbReference type="SAM" id="SignalP"/>
    </source>
</evidence>
<evidence type="ECO:0000256" key="2">
    <source>
        <dbReference type="ARBA" id="ARBA00023157"/>
    </source>
</evidence>
<sequence length="383" mass="42999">MTVTSWPLILALFLPAFESFSGQQMELKDEKEEAFLRPRRNPSGRCLPNPCFHQGACQVVDDNPSCVCKPGFTGPFCKELMVKLECEEEYMKMMVRKEAFELLKIPLALVHLKNRSCKASEAYEEGEGYWGAKLTSLNHTACGSDIKVNGSHVSYFNMIESDREIRGVITRSILLRVHFSCVYAYKGVVGLIHPLQTADTLVQFAVKEGDFTVTMMLYKSASYDEAYQQQPLVLLMTDILYVLLRLQGQAQVSPRPHTDFPERHRNQHHRQVQLPDVPVPELHRAFSTLPSPPLLARFPRALRQAMSQPAEDQEGGSGCLQEDRLLWAHSVPLSITSGNAGCQGTGLRLEVASVDPQRRGLGRPGGLLRLDRCCKSHEEMSDL</sequence>
<dbReference type="PANTHER" id="PTHR14002:SF53">
    <property type="entry name" value="UROMODULIN"/>
    <property type="match status" value="1"/>
</dbReference>
<dbReference type="InterPro" id="IPR001507">
    <property type="entry name" value="ZP_dom"/>
</dbReference>
<accession>A0ABM5EUT4</accession>
<feature type="disulfide bond" evidence="3">
    <location>
        <begin position="68"/>
        <end position="77"/>
    </location>
</feature>
<dbReference type="GeneID" id="110070982"/>
<keyword evidence="2 3" id="KW-1015">Disulfide bond</keyword>
<protein>
    <submittedName>
        <fullName evidence="8">Uromodulin-like isoform X2</fullName>
    </submittedName>
</protein>
<keyword evidence="3" id="KW-0245">EGF-like domain</keyword>
<evidence type="ECO:0000259" key="5">
    <source>
        <dbReference type="PROSITE" id="PS50026"/>
    </source>
</evidence>
<comment type="caution">
    <text evidence="3">Lacks conserved residue(s) required for the propagation of feature annotation.</text>
</comment>
<dbReference type="SMART" id="SM00241">
    <property type="entry name" value="ZP"/>
    <property type="match status" value="1"/>
</dbReference>
<dbReference type="SMART" id="SM00181">
    <property type="entry name" value="EGF"/>
    <property type="match status" value="1"/>
</dbReference>
<feature type="domain" description="EGF-like" evidence="5">
    <location>
        <begin position="42"/>
        <end position="78"/>
    </location>
</feature>
<dbReference type="CDD" id="cd00054">
    <property type="entry name" value="EGF_CA"/>
    <property type="match status" value="1"/>
</dbReference>
<feature type="chain" id="PRO_5046608643" evidence="4">
    <location>
        <begin position="23"/>
        <end position="383"/>
    </location>
</feature>